<dbReference type="InterPro" id="IPR011320">
    <property type="entry name" value="RNase_H1_N"/>
</dbReference>
<evidence type="ECO:0000256" key="6">
    <source>
        <dbReference type="ARBA" id="ARBA00022723"/>
    </source>
</evidence>
<dbReference type="InterPro" id="IPR002156">
    <property type="entry name" value="RNaseH_domain"/>
</dbReference>
<evidence type="ECO:0000313" key="11">
    <source>
        <dbReference type="EMBL" id="GMF13214.1"/>
    </source>
</evidence>
<dbReference type="PANTHER" id="PTHR10642">
    <property type="entry name" value="RIBONUCLEASE H1"/>
    <property type="match status" value="1"/>
</dbReference>
<evidence type="ECO:0000313" key="12">
    <source>
        <dbReference type="Proteomes" id="UP001165083"/>
    </source>
</evidence>
<dbReference type="InterPro" id="IPR009027">
    <property type="entry name" value="Ribosomal_bL9/RNase_H1_N"/>
</dbReference>
<reference evidence="11" key="1">
    <citation type="submission" date="2023-04" db="EMBL/GenBank/DDBJ databases">
        <title>Phytophthora lilii NBRC 32176.</title>
        <authorList>
            <person name="Ichikawa N."/>
            <person name="Sato H."/>
            <person name="Tonouchi N."/>
        </authorList>
    </citation>
    <scope>NUCLEOTIDE SEQUENCE</scope>
    <source>
        <strain evidence="11">NBRC 32176</strain>
    </source>
</reference>
<comment type="cofactor">
    <cofactor evidence="2">
        <name>Mg(2+)</name>
        <dbReference type="ChEBI" id="CHEBI:18420"/>
    </cofactor>
</comment>
<keyword evidence="8" id="KW-0378">Hydrolase</keyword>
<dbReference type="GO" id="GO:0004523">
    <property type="term" value="F:RNA-DNA hybrid ribonuclease activity"/>
    <property type="evidence" value="ECO:0007669"/>
    <property type="project" value="UniProtKB-EC"/>
</dbReference>
<dbReference type="Gene3D" id="3.40.970.10">
    <property type="entry name" value="Ribonuclease H1, N-terminal domain"/>
    <property type="match status" value="2"/>
</dbReference>
<dbReference type="Pfam" id="PF01693">
    <property type="entry name" value="Cauli_VI"/>
    <property type="match status" value="2"/>
</dbReference>
<dbReference type="InterPro" id="IPR037056">
    <property type="entry name" value="RNase_H1_N_sf"/>
</dbReference>
<keyword evidence="9" id="KW-0460">Magnesium</keyword>
<dbReference type="Gene3D" id="3.30.420.10">
    <property type="entry name" value="Ribonuclease H-like superfamily/Ribonuclease H"/>
    <property type="match status" value="1"/>
</dbReference>
<gene>
    <name evidence="11" type="ORF">Plil01_000371200</name>
</gene>
<comment type="catalytic activity">
    <reaction evidence="1">
        <text>Endonucleolytic cleavage to 5'-phosphomonoester.</text>
        <dbReference type="EC" id="3.1.26.4"/>
    </reaction>
</comment>
<evidence type="ECO:0000259" key="10">
    <source>
        <dbReference type="PROSITE" id="PS50879"/>
    </source>
</evidence>
<organism evidence="11 12">
    <name type="scientific">Phytophthora lilii</name>
    <dbReference type="NCBI Taxonomy" id="2077276"/>
    <lineage>
        <taxon>Eukaryota</taxon>
        <taxon>Sar</taxon>
        <taxon>Stramenopiles</taxon>
        <taxon>Oomycota</taxon>
        <taxon>Peronosporomycetes</taxon>
        <taxon>Peronosporales</taxon>
        <taxon>Peronosporaceae</taxon>
        <taxon>Phytophthora</taxon>
    </lineage>
</organism>
<dbReference type="SUPFAM" id="SSF55658">
    <property type="entry name" value="L9 N-domain-like"/>
    <property type="match status" value="2"/>
</dbReference>
<feature type="domain" description="RNase H type-1" evidence="10">
    <location>
        <begin position="169"/>
        <end position="330"/>
    </location>
</feature>
<evidence type="ECO:0000256" key="3">
    <source>
        <dbReference type="ARBA" id="ARBA00005300"/>
    </source>
</evidence>
<dbReference type="AlphaFoldDB" id="A0A9W6TJD6"/>
<dbReference type="InterPro" id="IPR036397">
    <property type="entry name" value="RNaseH_sf"/>
</dbReference>
<comment type="similarity">
    <text evidence="3">Belongs to the RNase H family.</text>
</comment>
<dbReference type="GO" id="GO:0046872">
    <property type="term" value="F:metal ion binding"/>
    <property type="evidence" value="ECO:0007669"/>
    <property type="project" value="UniProtKB-KW"/>
</dbReference>
<evidence type="ECO:0000256" key="1">
    <source>
        <dbReference type="ARBA" id="ARBA00000077"/>
    </source>
</evidence>
<dbReference type="GO" id="GO:0043137">
    <property type="term" value="P:DNA replication, removal of RNA primer"/>
    <property type="evidence" value="ECO:0007669"/>
    <property type="project" value="TreeGrafter"/>
</dbReference>
<evidence type="ECO:0000256" key="7">
    <source>
        <dbReference type="ARBA" id="ARBA00022759"/>
    </source>
</evidence>
<keyword evidence="5" id="KW-0540">Nuclease</keyword>
<dbReference type="SUPFAM" id="SSF53098">
    <property type="entry name" value="Ribonuclease H-like"/>
    <property type="match status" value="1"/>
</dbReference>
<dbReference type="InterPro" id="IPR012337">
    <property type="entry name" value="RNaseH-like_sf"/>
</dbReference>
<keyword evidence="12" id="KW-1185">Reference proteome</keyword>
<evidence type="ECO:0000256" key="8">
    <source>
        <dbReference type="ARBA" id="ARBA00022801"/>
    </source>
</evidence>
<accession>A0A9W6TJD6</accession>
<dbReference type="EC" id="3.1.26.4" evidence="4"/>
<dbReference type="OrthoDB" id="90239at2759"/>
<dbReference type="PROSITE" id="PS50879">
    <property type="entry name" value="RNASE_H_1"/>
    <property type="match status" value="1"/>
</dbReference>
<proteinExistence type="inferred from homology"/>
<dbReference type="GO" id="GO:0003676">
    <property type="term" value="F:nucleic acid binding"/>
    <property type="evidence" value="ECO:0007669"/>
    <property type="project" value="InterPro"/>
</dbReference>
<name>A0A9W6TJD6_9STRA</name>
<evidence type="ECO:0000256" key="4">
    <source>
        <dbReference type="ARBA" id="ARBA00012180"/>
    </source>
</evidence>
<protein>
    <recommendedName>
        <fullName evidence="4">ribonuclease H</fullName>
        <ecNumber evidence="4">3.1.26.4</ecNumber>
    </recommendedName>
</protein>
<dbReference type="PANTHER" id="PTHR10642:SF26">
    <property type="entry name" value="RIBONUCLEASE H1"/>
    <property type="match status" value="1"/>
</dbReference>
<keyword evidence="6" id="KW-0479">Metal-binding</keyword>
<comment type="caution">
    <text evidence="11">The sequence shown here is derived from an EMBL/GenBank/DDBJ whole genome shotgun (WGS) entry which is preliminary data.</text>
</comment>
<dbReference type="InterPro" id="IPR050092">
    <property type="entry name" value="RNase_H"/>
</dbReference>
<keyword evidence="7" id="KW-0255">Endonuclease</keyword>
<dbReference type="EMBL" id="BSXW01000147">
    <property type="protein sequence ID" value="GMF13214.1"/>
    <property type="molecule type" value="Genomic_DNA"/>
</dbReference>
<dbReference type="FunFam" id="3.40.970.10:FF:000001">
    <property type="entry name" value="Ribonuclease H1"/>
    <property type="match status" value="1"/>
</dbReference>
<evidence type="ECO:0000256" key="5">
    <source>
        <dbReference type="ARBA" id="ARBA00022722"/>
    </source>
</evidence>
<evidence type="ECO:0000256" key="2">
    <source>
        <dbReference type="ARBA" id="ARBA00001946"/>
    </source>
</evidence>
<sequence>MKGGFYAVKVGRIPGVYTTWAEAEQQVQGFPNAKHKKFSTEAEAREYVGGASSALDLNIMEELEQKVGSMRVDNEKLKKFYVVIGGVVSGNYTSRNEAKAQCEDCKESKRKSFTALDQAVSYMRDQACDRDIITLQGRATQDEAVIEELRNLLKGGEKSLIEQLRENHPRERELIAFCAASAPSNGQENATAAYATYFPLEQDLYRVERVRGKESNIRAYCCAALKATELASDLDPQETKTLVIYTQYQGLCSAMADHDGKPRWINKWQVNGWKTSGGGPVAHQDIYKLLLEAERSRDISWRFLDPQNCPTWLFDIYGQAHDRAETRARSAGHA</sequence>
<dbReference type="Proteomes" id="UP001165083">
    <property type="component" value="Unassembled WGS sequence"/>
</dbReference>
<evidence type="ECO:0000256" key="9">
    <source>
        <dbReference type="ARBA" id="ARBA00022842"/>
    </source>
</evidence>